<dbReference type="AlphaFoldDB" id="A0A543BQX1"/>
<organism evidence="1 2">
    <name type="scientific">Microbacterium saperdae</name>
    <dbReference type="NCBI Taxonomy" id="69368"/>
    <lineage>
        <taxon>Bacteria</taxon>
        <taxon>Bacillati</taxon>
        <taxon>Actinomycetota</taxon>
        <taxon>Actinomycetes</taxon>
        <taxon>Micrococcales</taxon>
        <taxon>Microbacteriaceae</taxon>
        <taxon>Microbacterium</taxon>
    </lineage>
</organism>
<comment type="caution">
    <text evidence="1">The sequence shown here is derived from an EMBL/GenBank/DDBJ whole genome shotgun (WGS) entry which is preliminary data.</text>
</comment>
<dbReference type="Proteomes" id="UP000317209">
    <property type="component" value="Unassembled WGS sequence"/>
</dbReference>
<reference evidence="1 2" key="1">
    <citation type="submission" date="2019-06" db="EMBL/GenBank/DDBJ databases">
        <title>Sequencing the genomes of 1000 actinobacteria strains.</title>
        <authorList>
            <person name="Klenk H.-P."/>
        </authorList>
    </citation>
    <scope>NUCLEOTIDE SEQUENCE [LARGE SCALE GENOMIC DNA]</scope>
    <source>
        <strain evidence="1 2">DSM 20169</strain>
    </source>
</reference>
<accession>A0A543BQX1</accession>
<dbReference type="EMBL" id="VFOX01000001">
    <property type="protein sequence ID" value="TQL87225.1"/>
    <property type="molecule type" value="Genomic_DNA"/>
</dbReference>
<name>A0A543BQX1_9MICO</name>
<dbReference type="RefSeq" id="WP_141873002.1">
    <property type="nucleotide sequence ID" value="NZ_VFOX01000001.1"/>
</dbReference>
<gene>
    <name evidence="1" type="ORF">FB560_2892</name>
</gene>
<evidence type="ECO:0000313" key="2">
    <source>
        <dbReference type="Proteomes" id="UP000317209"/>
    </source>
</evidence>
<proteinExistence type="predicted"/>
<protein>
    <submittedName>
        <fullName evidence="1">Uncharacterized protein</fullName>
    </submittedName>
</protein>
<sequence>MTRTHATIKLRMLAALGDAEPTEIAVIDVPLDATPLPDGEPGMQLSIRRPALRRLIRKFGRVFAGTI</sequence>
<keyword evidence="2" id="KW-1185">Reference proteome</keyword>
<evidence type="ECO:0000313" key="1">
    <source>
        <dbReference type="EMBL" id="TQL87225.1"/>
    </source>
</evidence>